<evidence type="ECO:0000256" key="9">
    <source>
        <dbReference type="ARBA" id="ARBA00023224"/>
    </source>
</evidence>
<name>A0A8D0HGI4_SPHPU</name>
<dbReference type="GO" id="GO:0019722">
    <property type="term" value="P:calcium-mediated signaling"/>
    <property type="evidence" value="ECO:0007669"/>
    <property type="project" value="TreeGrafter"/>
</dbReference>
<proteinExistence type="inferred from homology"/>
<keyword evidence="5 10" id="KW-0297">G-protein coupled receptor</keyword>
<dbReference type="GO" id="GO:0019957">
    <property type="term" value="F:C-C chemokine binding"/>
    <property type="evidence" value="ECO:0007669"/>
    <property type="project" value="TreeGrafter"/>
</dbReference>
<dbReference type="GO" id="GO:0090026">
    <property type="term" value="P:positive regulation of monocyte chemotaxis"/>
    <property type="evidence" value="ECO:0007669"/>
    <property type="project" value="InterPro"/>
</dbReference>
<feature type="transmembrane region" description="Helical" evidence="11">
    <location>
        <begin position="104"/>
        <end position="123"/>
    </location>
</feature>
<dbReference type="GO" id="GO:0005737">
    <property type="term" value="C:cytoplasm"/>
    <property type="evidence" value="ECO:0007669"/>
    <property type="project" value="TreeGrafter"/>
</dbReference>
<feature type="transmembrane region" description="Helical" evidence="11">
    <location>
        <begin position="143"/>
        <end position="165"/>
    </location>
</feature>
<accession>A0A8D0HGI4</accession>
<dbReference type="InterPro" id="IPR002236">
    <property type="entry name" value="Chemokine_CCR1"/>
</dbReference>
<dbReference type="GO" id="GO:0016493">
    <property type="term" value="F:C-C chemokine receptor activity"/>
    <property type="evidence" value="ECO:0007669"/>
    <property type="project" value="InterPro"/>
</dbReference>
<reference evidence="13" key="1">
    <citation type="submission" date="2025-08" db="UniProtKB">
        <authorList>
            <consortium name="Ensembl"/>
        </authorList>
    </citation>
    <scope>IDENTIFICATION</scope>
</reference>
<evidence type="ECO:0000256" key="8">
    <source>
        <dbReference type="ARBA" id="ARBA00023170"/>
    </source>
</evidence>
<evidence type="ECO:0000256" key="5">
    <source>
        <dbReference type="ARBA" id="ARBA00023040"/>
    </source>
</evidence>
<dbReference type="PROSITE" id="PS00237">
    <property type="entry name" value="G_PROTEIN_RECEP_F1_1"/>
    <property type="match status" value="1"/>
</dbReference>
<feature type="transmembrane region" description="Helical" evidence="11">
    <location>
        <begin position="312"/>
        <end position="334"/>
    </location>
</feature>
<keyword evidence="4 11" id="KW-1133">Transmembrane helix</keyword>
<dbReference type="GO" id="GO:0009897">
    <property type="term" value="C:external side of plasma membrane"/>
    <property type="evidence" value="ECO:0007669"/>
    <property type="project" value="TreeGrafter"/>
</dbReference>
<keyword evidence="2" id="KW-1003">Cell membrane</keyword>
<protein>
    <recommendedName>
        <fullName evidence="12">G-protein coupled receptors family 1 profile domain-containing protein</fullName>
    </recommendedName>
</protein>
<evidence type="ECO:0000313" key="14">
    <source>
        <dbReference type="Proteomes" id="UP000694392"/>
    </source>
</evidence>
<keyword evidence="14" id="KW-1185">Reference proteome</keyword>
<evidence type="ECO:0000256" key="3">
    <source>
        <dbReference type="ARBA" id="ARBA00022692"/>
    </source>
</evidence>
<dbReference type="PANTHER" id="PTHR10489:SF686">
    <property type="entry name" value="C-C CHEMOKINE RECEPTOR TYPE 5"/>
    <property type="match status" value="1"/>
</dbReference>
<feature type="transmembrane region" description="Helical" evidence="11">
    <location>
        <begin position="225"/>
        <end position="250"/>
    </location>
</feature>
<dbReference type="PRINTS" id="PR00237">
    <property type="entry name" value="GPCRRHODOPSN"/>
</dbReference>
<keyword evidence="7" id="KW-1015">Disulfide bond</keyword>
<dbReference type="GeneTree" id="ENSGT01020000230359"/>
<dbReference type="InterPro" id="IPR050119">
    <property type="entry name" value="CCR1-9-like"/>
</dbReference>
<dbReference type="PRINTS" id="PR01106">
    <property type="entry name" value="CHEMOKINER1"/>
</dbReference>
<dbReference type="FunFam" id="1.20.1070.10:FF:000026">
    <property type="entry name" value="C-C chemokine receptor type 5"/>
    <property type="match status" value="1"/>
</dbReference>
<keyword evidence="9 10" id="KW-0807">Transducer</keyword>
<dbReference type="Proteomes" id="UP000694392">
    <property type="component" value="Unplaced"/>
</dbReference>
<dbReference type="Pfam" id="PF00001">
    <property type="entry name" value="7tm_1"/>
    <property type="match status" value="1"/>
</dbReference>
<dbReference type="GO" id="GO:0007204">
    <property type="term" value="P:positive regulation of cytosolic calcium ion concentration"/>
    <property type="evidence" value="ECO:0007669"/>
    <property type="project" value="TreeGrafter"/>
</dbReference>
<dbReference type="PROSITE" id="PS50262">
    <property type="entry name" value="G_PROTEIN_RECEP_F1_2"/>
    <property type="match status" value="1"/>
</dbReference>
<dbReference type="PRINTS" id="PR00657">
    <property type="entry name" value="CCCHEMOKINER"/>
</dbReference>
<feature type="transmembrane region" description="Helical" evidence="11">
    <location>
        <begin position="177"/>
        <end position="205"/>
    </location>
</feature>
<sequence>MISSTSGFVHEISTTEFIYNDSTLSASGQSKMISPTSGLDYEISATEFIYDDTTPCQKVSVKTFASQFLPVLYSLVLVSGLVGNMLVVLVLLKYKQLKSMTDIYLLNLAISDLLFVVTLPFWAYYAAYKWVFGNAMCKLLTGIYYTGFYGSIFFIILLTIDRYLAIVHAVFALKARTIAWGILTSVITWGVAILASIPGIVFYQAESKHKHWVCSPRYPLEQERIWKIFFMLKMNILGLFFPLIVMIICYTKILITLLRCRSKKKHKAVRLIFIIMIVYFIFWAPYNIAIFLDTFQSSFSLNNCDSSKQLDYTIQVTETIAMIHCCINPMIYAFAGEKFRKYLRCFFRKHIAVHISTYCPVIYTETPEHISSMGTPSTGEQEFSAGL</sequence>
<feature type="transmembrane region" description="Helical" evidence="11">
    <location>
        <begin position="271"/>
        <end position="292"/>
    </location>
</feature>
<dbReference type="SUPFAM" id="SSF81321">
    <property type="entry name" value="Family A G protein-coupled receptor-like"/>
    <property type="match status" value="1"/>
</dbReference>
<evidence type="ECO:0000256" key="11">
    <source>
        <dbReference type="SAM" id="Phobius"/>
    </source>
</evidence>
<dbReference type="InterPro" id="IPR017452">
    <property type="entry name" value="GPCR_Rhodpsn_7TM"/>
</dbReference>
<evidence type="ECO:0000256" key="6">
    <source>
        <dbReference type="ARBA" id="ARBA00023136"/>
    </source>
</evidence>
<dbReference type="Gene3D" id="1.20.1070.10">
    <property type="entry name" value="Rhodopsin 7-helix transmembrane proteins"/>
    <property type="match status" value="1"/>
</dbReference>
<feature type="transmembrane region" description="Helical" evidence="11">
    <location>
        <begin position="71"/>
        <end position="92"/>
    </location>
</feature>
<dbReference type="InterPro" id="IPR000355">
    <property type="entry name" value="Chemokine_rcpt"/>
</dbReference>
<comment type="subcellular location">
    <subcellularLocation>
        <location evidence="1">Cell membrane</location>
        <topology evidence="1">Multi-pass membrane protein</topology>
    </subcellularLocation>
</comment>
<evidence type="ECO:0000256" key="2">
    <source>
        <dbReference type="ARBA" id="ARBA00022475"/>
    </source>
</evidence>
<organism evidence="13 14">
    <name type="scientific">Sphenodon punctatus</name>
    <name type="common">Tuatara</name>
    <name type="synonym">Hatteria punctata</name>
    <dbReference type="NCBI Taxonomy" id="8508"/>
    <lineage>
        <taxon>Eukaryota</taxon>
        <taxon>Metazoa</taxon>
        <taxon>Chordata</taxon>
        <taxon>Craniata</taxon>
        <taxon>Vertebrata</taxon>
        <taxon>Euteleostomi</taxon>
        <taxon>Lepidosauria</taxon>
        <taxon>Sphenodontia</taxon>
        <taxon>Sphenodontidae</taxon>
        <taxon>Sphenodon</taxon>
    </lineage>
</organism>
<evidence type="ECO:0000256" key="7">
    <source>
        <dbReference type="ARBA" id="ARBA00023157"/>
    </source>
</evidence>
<dbReference type="AlphaFoldDB" id="A0A8D0HGI4"/>
<keyword evidence="8 10" id="KW-0675">Receptor</keyword>
<keyword evidence="6 11" id="KW-0472">Membrane</keyword>
<evidence type="ECO:0000256" key="1">
    <source>
        <dbReference type="ARBA" id="ARBA00004651"/>
    </source>
</evidence>
<dbReference type="Ensembl" id="ENSSPUT00000020749.1">
    <property type="protein sequence ID" value="ENSSPUP00000019480.1"/>
    <property type="gene ID" value="ENSSPUG00000015010.1"/>
</dbReference>
<evidence type="ECO:0000259" key="12">
    <source>
        <dbReference type="PROSITE" id="PS50262"/>
    </source>
</evidence>
<dbReference type="GO" id="GO:0006954">
    <property type="term" value="P:inflammatory response"/>
    <property type="evidence" value="ECO:0007669"/>
    <property type="project" value="InterPro"/>
</dbReference>
<evidence type="ECO:0000256" key="10">
    <source>
        <dbReference type="RuleBase" id="RU000688"/>
    </source>
</evidence>
<dbReference type="PANTHER" id="PTHR10489">
    <property type="entry name" value="CELL ADHESION MOLECULE"/>
    <property type="match status" value="1"/>
</dbReference>
<dbReference type="GO" id="GO:0006955">
    <property type="term" value="P:immune response"/>
    <property type="evidence" value="ECO:0007669"/>
    <property type="project" value="InterPro"/>
</dbReference>
<dbReference type="GO" id="GO:0060326">
    <property type="term" value="P:cell chemotaxis"/>
    <property type="evidence" value="ECO:0007669"/>
    <property type="project" value="TreeGrafter"/>
</dbReference>
<reference evidence="13" key="2">
    <citation type="submission" date="2025-09" db="UniProtKB">
        <authorList>
            <consortium name="Ensembl"/>
        </authorList>
    </citation>
    <scope>IDENTIFICATION</scope>
</reference>
<feature type="domain" description="G-protein coupled receptors family 1 profile" evidence="12">
    <location>
        <begin position="83"/>
        <end position="332"/>
    </location>
</feature>
<keyword evidence="3 10" id="KW-0812">Transmembrane</keyword>
<comment type="similarity">
    <text evidence="10">Belongs to the G-protein coupled receptor 1 family.</text>
</comment>
<dbReference type="OMA" id="DPMCKII"/>
<evidence type="ECO:0000313" key="13">
    <source>
        <dbReference type="Ensembl" id="ENSSPUP00000019480.1"/>
    </source>
</evidence>
<evidence type="ECO:0000256" key="4">
    <source>
        <dbReference type="ARBA" id="ARBA00022989"/>
    </source>
</evidence>
<dbReference type="InterPro" id="IPR000276">
    <property type="entry name" value="GPCR_Rhodpsn"/>
</dbReference>